<feature type="transmembrane region" description="Helical" evidence="2">
    <location>
        <begin position="48"/>
        <end position="66"/>
    </location>
</feature>
<evidence type="ECO:0000313" key="4">
    <source>
        <dbReference type="EMBL" id="MFD2169765.1"/>
    </source>
</evidence>
<dbReference type="EMBL" id="JBHUIO010000005">
    <property type="protein sequence ID" value="MFD2169765.1"/>
    <property type="molecule type" value="Genomic_DNA"/>
</dbReference>
<evidence type="ECO:0000256" key="1">
    <source>
        <dbReference type="SAM" id="MobiDB-lite"/>
    </source>
</evidence>
<dbReference type="InterPro" id="IPR052173">
    <property type="entry name" value="Beta-lactam_resp_regulator"/>
</dbReference>
<dbReference type="Pfam" id="PF05569">
    <property type="entry name" value="Peptidase_M56"/>
    <property type="match status" value="1"/>
</dbReference>
<evidence type="ECO:0000256" key="2">
    <source>
        <dbReference type="SAM" id="Phobius"/>
    </source>
</evidence>
<sequence length="574" mass="63850">MNHWIDWVIRSAGDLFHLVINISILTTVLVLIILFVQRILRQKLTPEWRYALWLLLLVKLLVPWGPESDWSVYNLLTTGNSGWVDQTPLWQSSATVPDLHLEQSGSAEMPDSTAAVTLATVADQHAWSLYDLLIGGWLLVTCCLLLRTVWGNLTFSRRLVKHSMHPEDHETALLQAAAATLSIKRLPALRISPCVSSPALYGLFRPTIVLPIDHTAADLSDAQLTHVFLHELAHLRRKDLLVNWLFDLLLAFHWFNPLLWYASFKMREDQEVACDAIVLRHLDPKNLLNYGQTILSLLERQVAAPPATSGVVHLAATKKLLERRIRMIKSFKQRSIGWTAIGLTALVLVSGCSLTSGKSDAETPPPTTPQSASNDKQDQSAPDKPQNEARPPESNPNGEIVVSPITDQDRSAEKAPVADHTVLLKQISQLAEQGKVPGIQFISGKSLIEDVHRAWGAPDKGVTANDVYEVYWRGVGDGIYAFGVGRGNVIYDVRSFGSTINPKIDYSQVTFTEIKKTLGNPNETRKYQNGNVNDDILVYYRGNYQLLFVGPHDKQTLDHISVFSPKAAKPMGAA</sequence>
<keyword evidence="2" id="KW-0472">Membrane</keyword>
<feature type="transmembrane region" description="Helical" evidence="2">
    <location>
        <begin position="15"/>
        <end position="36"/>
    </location>
</feature>
<keyword evidence="2" id="KW-0812">Transmembrane</keyword>
<dbReference type="PANTHER" id="PTHR34978">
    <property type="entry name" value="POSSIBLE SENSOR-TRANSDUCER PROTEIN BLAR"/>
    <property type="match status" value="1"/>
</dbReference>
<name>A0ABW4ZVK7_9BACL</name>
<proteinExistence type="predicted"/>
<dbReference type="RefSeq" id="WP_386045168.1">
    <property type="nucleotide sequence ID" value="NZ_JBHUIO010000005.1"/>
</dbReference>
<dbReference type="CDD" id="cd07341">
    <property type="entry name" value="M56_BlaR1_MecR1_like"/>
    <property type="match status" value="1"/>
</dbReference>
<evidence type="ECO:0000259" key="3">
    <source>
        <dbReference type="Pfam" id="PF05569"/>
    </source>
</evidence>
<dbReference type="InterPro" id="IPR008756">
    <property type="entry name" value="Peptidase_M56"/>
</dbReference>
<comment type="caution">
    <text evidence="4">The sequence shown here is derived from an EMBL/GenBank/DDBJ whole genome shotgun (WGS) entry which is preliminary data.</text>
</comment>
<dbReference type="PANTHER" id="PTHR34978:SF3">
    <property type="entry name" value="SLR0241 PROTEIN"/>
    <property type="match status" value="1"/>
</dbReference>
<accession>A0ABW4ZVK7</accession>
<keyword evidence="2" id="KW-1133">Transmembrane helix</keyword>
<dbReference type="Pfam" id="PF14172">
    <property type="entry name" value="DUF4309"/>
    <property type="match status" value="1"/>
</dbReference>
<dbReference type="Proteomes" id="UP001597343">
    <property type="component" value="Unassembled WGS sequence"/>
</dbReference>
<dbReference type="InterPro" id="IPR025453">
    <property type="entry name" value="DUF4309"/>
</dbReference>
<organism evidence="4 5">
    <name type="scientific">Tumebacillus lipolyticus</name>
    <dbReference type="NCBI Taxonomy" id="1280370"/>
    <lineage>
        <taxon>Bacteria</taxon>
        <taxon>Bacillati</taxon>
        <taxon>Bacillota</taxon>
        <taxon>Bacilli</taxon>
        <taxon>Bacillales</taxon>
        <taxon>Alicyclobacillaceae</taxon>
        <taxon>Tumebacillus</taxon>
    </lineage>
</organism>
<feature type="transmembrane region" description="Helical" evidence="2">
    <location>
        <begin position="134"/>
        <end position="155"/>
    </location>
</feature>
<gene>
    <name evidence="4" type="ORF">ACFSOY_07120</name>
</gene>
<evidence type="ECO:0000313" key="5">
    <source>
        <dbReference type="Proteomes" id="UP001597343"/>
    </source>
</evidence>
<feature type="region of interest" description="Disordered" evidence="1">
    <location>
        <begin position="356"/>
        <end position="402"/>
    </location>
</feature>
<reference evidence="5" key="1">
    <citation type="journal article" date="2019" name="Int. J. Syst. Evol. Microbiol.">
        <title>The Global Catalogue of Microorganisms (GCM) 10K type strain sequencing project: providing services to taxonomists for standard genome sequencing and annotation.</title>
        <authorList>
            <consortium name="The Broad Institute Genomics Platform"/>
            <consortium name="The Broad Institute Genome Sequencing Center for Infectious Disease"/>
            <person name="Wu L."/>
            <person name="Ma J."/>
        </authorList>
    </citation>
    <scope>NUCLEOTIDE SEQUENCE [LARGE SCALE GENOMIC DNA]</scope>
    <source>
        <strain evidence="5">CGMCC 1.13574</strain>
    </source>
</reference>
<protein>
    <submittedName>
        <fullName evidence="4">M56 family metallopeptidase</fullName>
    </submittedName>
</protein>
<keyword evidence="5" id="KW-1185">Reference proteome</keyword>
<feature type="domain" description="Peptidase M56" evidence="3">
    <location>
        <begin position="19"/>
        <end position="328"/>
    </location>
</feature>